<keyword evidence="1" id="KW-0472">Membrane</keyword>
<dbReference type="GeneID" id="38780218"/>
<reference evidence="2 3" key="1">
    <citation type="journal article" date="2018" name="Sci. Rep.">
        <title>Genome sequence of the cauliflower mushroom Sparassis crispa (Hanabiratake) and its association with beneficial usage.</title>
        <authorList>
            <person name="Kiyama R."/>
            <person name="Furutani Y."/>
            <person name="Kawaguchi K."/>
            <person name="Nakanishi T."/>
        </authorList>
    </citation>
    <scope>NUCLEOTIDE SEQUENCE [LARGE SCALE GENOMIC DNA]</scope>
</reference>
<accession>A0A401GM50</accession>
<evidence type="ECO:0000313" key="2">
    <source>
        <dbReference type="EMBL" id="GBE83301.1"/>
    </source>
</evidence>
<dbReference type="RefSeq" id="XP_027614214.1">
    <property type="nucleotide sequence ID" value="XM_027758413.1"/>
</dbReference>
<name>A0A401GM50_9APHY</name>
<dbReference type="Proteomes" id="UP000287166">
    <property type="component" value="Unassembled WGS sequence"/>
</dbReference>
<evidence type="ECO:0008006" key="4">
    <source>
        <dbReference type="Google" id="ProtNLM"/>
    </source>
</evidence>
<comment type="caution">
    <text evidence="2">The sequence shown here is derived from an EMBL/GenBank/DDBJ whole genome shotgun (WGS) entry which is preliminary data.</text>
</comment>
<keyword evidence="1" id="KW-0812">Transmembrane</keyword>
<feature type="transmembrane region" description="Helical" evidence="1">
    <location>
        <begin position="123"/>
        <end position="143"/>
    </location>
</feature>
<feature type="transmembrane region" description="Helical" evidence="1">
    <location>
        <begin position="184"/>
        <end position="203"/>
    </location>
</feature>
<sequence length="209" mass="23385">MAQTSVLPFQSASGGYSSLPVTGESTPPQSRTMMYAVIAPATPSTALTKPADTAVRLRSAAALNSTEQYWAARALTAEAALSVRAAFHQEVYVLTESHEEKRAHELAELQRIHDERHAKLERLVLILLGCLFAFVSAILYILFRQHTDYRSSRWCLPSHFTIPVLSPFTSVVEHETSVFNTRSITIVLLVLAALAYACFRYWLSHLRHR</sequence>
<evidence type="ECO:0000256" key="1">
    <source>
        <dbReference type="SAM" id="Phobius"/>
    </source>
</evidence>
<proteinExistence type="predicted"/>
<organism evidence="2 3">
    <name type="scientific">Sparassis crispa</name>
    <dbReference type="NCBI Taxonomy" id="139825"/>
    <lineage>
        <taxon>Eukaryota</taxon>
        <taxon>Fungi</taxon>
        <taxon>Dikarya</taxon>
        <taxon>Basidiomycota</taxon>
        <taxon>Agaricomycotina</taxon>
        <taxon>Agaricomycetes</taxon>
        <taxon>Polyporales</taxon>
        <taxon>Sparassidaceae</taxon>
        <taxon>Sparassis</taxon>
    </lineage>
</organism>
<dbReference type="OrthoDB" id="3265172at2759"/>
<dbReference type="InParanoid" id="A0A401GM50"/>
<dbReference type="AlphaFoldDB" id="A0A401GM50"/>
<gene>
    <name evidence="2" type="ORF">SCP_0503490</name>
</gene>
<protein>
    <recommendedName>
        <fullName evidence="4">Transmembrane protein</fullName>
    </recommendedName>
</protein>
<dbReference type="EMBL" id="BFAD01000005">
    <property type="protein sequence ID" value="GBE83301.1"/>
    <property type="molecule type" value="Genomic_DNA"/>
</dbReference>
<evidence type="ECO:0000313" key="3">
    <source>
        <dbReference type="Proteomes" id="UP000287166"/>
    </source>
</evidence>
<keyword evidence="3" id="KW-1185">Reference proteome</keyword>
<keyword evidence="1" id="KW-1133">Transmembrane helix</keyword>